<dbReference type="Proteomes" id="UP001500724">
    <property type="component" value="Unassembled WGS sequence"/>
</dbReference>
<gene>
    <name evidence="2" type="ORF">GCM10009535_37030</name>
</gene>
<keyword evidence="3" id="KW-1185">Reference proteome</keyword>
<comment type="caution">
    <text evidence="2">The sequence shown here is derived from an EMBL/GenBank/DDBJ whole genome shotgun (WGS) entry which is preliminary data.</text>
</comment>
<evidence type="ECO:0000313" key="3">
    <source>
        <dbReference type="Proteomes" id="UP001500724"/>
    </source>
</evidence>
<feature type="transmembrane region" description="Helical" evidence="1">
    <location>
        <begin position="12"/>
        <end position="36"/>
    </location>
</feature>
<accession>A0ABN1HJY3</accession>
<name>A0ABN1HJY3_9ACTN</name>
<proteinExistence type="predicted"/>
<feature type="transmembrane region" description="Helical" evidence="1">
    <location>
        <begin position="42"/>
        <end position="61"/>
    </location>
</feature>
<organism evidence="2 3">
    <name type="scientific">Streptomyces thermocarboxydovorans</name>
    <dbReference type="NCBI Taxonomy" id="59298"/>
    <lineage>
        <taxon>Bacteria</taxon>
        <taxon>Bacillati</taxon>
        <taxon>Actinomycetota</taxon>
        <taxon>Actinomycetes</taxon>
        <taxon>Kitasatosporales</taxon>
        <taxon>Streptomycetaceae</taxon>
        <taxon>Streptomyces</taxon>
    </lineage>
</organism>
<protein>
    <submittedName>
        <fullName evidence="2">Uncharacterized protein</fullName>
    </submittedName>
</protein>
<evidence type="ECO:0000256" key="1">
    <source>
        <dbReference type="SAM" id="Phobius"/>
    </source>
</evidence>
<evidence type="ECO:0000313" key="2">
    <source>
        <dbReference type="EMBL" id="GAA0654819.1"/>
    </source>
</evidence>
<keyword evidence="1" id="KW-0472">Membrane</keyword>
<dbReference type="EMBL" id="BAAAGU010000037">
    <property type="protein sequence ID" value="GAA0654819.1"/>
    <property type="molecule type" value="Genomic_DNA"/>
</dbReference>
<keyword evidence="1" id="KW-1133">Transmembrane helix</keyword>
<sequence>MRGGHRGPGRGAAAPAGALLVMSVLFVQAVLLVVLVLPVAPVVLAGSVFSVFSEDVVEYAADRQAYRRDRRMGTHVRFPS</sequence>
<keyword evidence="1" id="KW-0812">Transmembrane</keyword>
<reference evidence="2 3" key="1">
    <citation type="journal article" date="2019" name="Int. J. Syst. Evol. Microbiol.">
        <title>The Global Catalogue of Microorganisms (GCM) 10K type strain sequencing project: providing services to taxonomists for standard genome sequencing and annotation.</title>
        <authorList>
            <consortium name="The Broad Institute Genomics Platform"/>
            <consortium name="The Broad Institute Genome Sequencing Center for Infectious Disease"/>
            <person name="Wu L."/>
            <person name="Ma J."/>
        </authorList>
    </citation>
    <scope>NUCLEOTIDE SEQUENCE [LARGE SCALE GENOMIC DNA]</scope>
    <source>
        <strain evidence="2 3">JCM 10367</strain>
    </source>
</reference>